<keyword evidence="4" id="KW-1185">Reference proteome</keyword>
<organism evidence="3 4">
    <name type="scientific">Viridibacillus soli</name>
    <dbReference type="NCBI Taxonomy" id="2798301"/>
    <lineage>
        <taxon>Bacteria</taxon>
        <taxon>Bacillati</taxon>
        <taxon>Bacillota</taxon>
        <taxon>Bacilli</taxon>
        <taxon>Bacillales</taxon>
        <taxon>Caryophanaceae</taxon>
        <taxon>Viridibacillus</taxon>
    </lineage>
</organism>
<keyword evidence="1" id="KW-0472">Membrane</keyword>
<evidence type="ECO:0000256" key="1">
    <source>
        <dbReference type="SAM" id="Phobius"/>
    </source>
</evidence>
<feature type="transmembrane region" description="Helical" evidence="1">
    <location>
        <begin position="90"/>
        <end position="111"/>
    </location>
</feature>
<proteinExistence type="predicted"/>
<keyword evidence="1" id="KW-1133">Transmembrane helix</keyword>
<evidence type="ECO:0000259" key="2">
    <source>
        <dbReference type="Pfam" id="PF02517"/>
    </source>
</evidence>
<reference evidence="3 4" key="1">
    <citation type="submission" date="2020-12" db="EMBL/GenBank/DDBJ databases">
        <title>YIM B01967 draft genome.</title>
        <authorList>
            <person name="Yan X."/>
        </authorList>
    </citation>
    <scope>NUCLEOTIDE SEQUENCE [LARGE SCALE GENOMIC DNA]</scope>
    <source>
        <strain evidence="3 4">YIM B01967</strain>
    </source>
</reference>
<feature type="domain" description="CAAX prenyl protease 2/Lysostaphin resistance protein A-like" evidence="2">
    <location>
        <begin position="146"/>
        <end position="231"/>
    </location>
</feature>
<keyword evidence="1" id="KW-0812">Transmembrane</keyword>
<evidence type="ECO:0000313" key="4">
    <source>
        <dbReference type="Proteomes" id="UP000618943"/>
    </source>
</evidence>
<dbReference type="RefSeq" id="WP_200748848.1">
    <property type="nucleotide sequence ID" value="NZ_JAEOAH010000009.1"/>
</dbReference>
<keyword evidence="3" id="KW-0645">Protease</keyword>
<dbReference type="EMBL" id="JAEOAH010000009">
    <property type="protein sequence ID" value="MBK3495068.1"/>
    <property type="molecule type" value="Genomic_DNA"/>
</dbReference>
<feature type="transmembrane region" description="Helical" evidence="1">
    <location>
        <begin position="221"/>
        <end position="241"/>
    </location>
</feature>
<evidence type="ECO:0000313" key="3">
    <source>
        <dbReference type="EMBL" id="MBK3495068.1"/>
    </source>
</evidence>
<dbReference type="InterPro" id="IPR003675">
    <property type="entry name" value="Rce1/LyrA-like_dom"/>
</dbReference>
<protein>
    <submittedName>
        <fullName evidence="3">CPBP family intramembrane metalloprotease</fullName>
    </submittedName>
</protein>
<accession>A0ABS1H6M3</accession>
<sequence length="242" mass="27387">MKKIIKQHSLAKSMLLHVLPGIFLLPIYLLFLPIVQEAGYPNFMALYLAALVGGVPIQLCILLFVAKKQTNTYKISAILSFKNKLTIKEYIIYVPILLLVSGVLVSLSAPIDQFLFDTVFSFMKTKFNFTDIHLLGESHSILVITAIIGILTNGLLAPFVEELYFRGYLLPRISRFGKIAVILNVAGFSLYHLFSPWQFFSRLFGIIPWVWVVWQKQSIRLGMFVHMTINTLSSISLIVMAS</sequence>
<keyword evidence="3" id="KW-0378">Hydrolase</keyword>
<feature type="transmembrane region" description="Helical" evidence="1">
    <location>
        <begin position="12"/>
        <end position="32"/>
    </location>
</feature>
<keyword evidence="3" id="KW-0482">Metalloprotease</keyword>
<feature type="transmembrane region" description="Helical" evidence="1">
    <location>
        <begin position="44"/>
        <end position="66"/>
    </location>
</feature>
<name>A0ABS1H6M3_9BACL</name>
<dbReference type="GO" id="GO:0008237">
    <property type="term" value="F:metallopeptidase activity"/>
    <property type="evidence" value="ECO:0007669"/>
    <property type="project" value="UniProtKB-KW"/>
</dbReference>
<feature type="transmembrane region" description="Helical" evidence="1">
    <location>
        <begin position="176"/>
        <end position="193"/>
    </location>
</feature>
<dbReference type="Proteomes" id="UP000618943">
    <property type="component" value="Unassembled WGS sequence"/>
</dbReference>
<dbReference type="Pfam" id="PF02517">
    <property type="entry name" value="Rce1-like"/>
    <property type="match status" value="1"/>
</dbReference>
<feature type="transmembrane region" description="Helical" evidence="1">
    <location>
        <begin position="141"/>
        <end position="164"/>
    </location>
</feature>
<comment type="caution">
    <text evidence="3">The sequence shown here is derived from an EMBL/GenBank/DDBJ whole genome shotgun (WGS) entry which is preliminary data.</text>
</comment>
<gene>
    <name evidence="3" type="ORF">JFL43_09385</name>
</gene>